<evidence type="ECO:0000313" key="1">
    <source>
        <dbReference type="EMBL" id="GMF28108.1"/>
    </source>
</evidence>
<dbReference type="AlphaFoldDB" id="A0A9W6WUP1"/>
<gene>
    <name evidence="1" type="ORF">Plil01_001180400</name>
</gene>
<comment type="caution">
    <text evidence="1">The sequence shown here is derived from an EMBL/GenBank/DDBJ whole genome shotgun (WGS) entry which is preliminary data.</text>
</comment>
<dbReference type="EMBL" id="BSXW01000694">
    <property type="protein sequence ID" value="GMF28108.1"/>
    <property type="molecule type" value="Genomic_DNA"/>
</dbReference>
<dbReference type="Proteomes" id="UP001165083">
    <property type="component" value="Unassembled WGS sequence"/>
</dbReference>
<keyword evidence="2" id="KW-1185">Reference proteome</keyword>
<organism evidence="1 2">
    <name type="scientific">Phytophthora lilii</name>
    <dbReference type="NCBI Taxonomy" id="2077276"/>
    <lineage>
        <taxon>Eukaryota</taxon>
        <taxon>Sar</taxon>
        <taxon>Stramenopiles</taxon>
        <taxon>Oomycota</taxon>
        <taxon>Peronosporomycetes</taxon>
        <taxon>Peronosporales</taxon>
        <taxon>Peronosporaceae</taxon>
        <taxon>Phytophthora</taxon>
    </lineage>
</organism>
<sequence>MDSTPAPVCLSSLVISSSNLALNVQKSSPEVSAPLTSRPLGQCPQLPVDGLSAASCARGVSALDHKVPDDAVEDGVVVVAATRQLRDVPAGARRVLRVQLHGEVSLRPQSELAGES</sequence>
<protein>
    <submittedName>
        <fullName evidence="1">Unnamed protein product</fullName>
    </submittedName>
</protein>
<name>A0A9W6WUP1_9STRA</name>
<reference evidence="1" key="1">
    <citation type="submission" date="2023-04" db="EMBL/GenBank/DDBJ databases">
        <title>Phytophthora lilii NBRC 32176.</title>
        <authorList>
            <person name="Ichikawa N."/>
            <person name="Sato H."/>
            <person name="Tonouchi N."/>
        </authorList>
    </citation>
    <scope>NUCLEOTIDE SEQUENCE</scope>
    <source>
        <strain evidence="1">NBRC 32176</strain>
    </source>
</reference>
<evidence type="ECO:0000313" key="2">
    <source>
        <dbReference type="Proteomes" id="UP001165083"/>
    </source>
</evidence>
<proteinExistence type="predicted"/>
<accession>A0A9W6WUP1</accession>